<feature type="transmembrane region" description="Helical" evidence="1">
    <location>
        <begin position="267"/>
        <end position="290"/>
    </location>
</feature>
<organism evidence="2 3">
    <name type="scientific">Flexivirga aerilata</name>
    <dbReference type="NCBI Taxonomy" id="1656889"/>
    <lineage>
        <taxon>Bacteria</taxon>
        <taxon>Bacillati</taxon>
        <taxon>Actinomycetota</taxon>
        <taxon>Actinomycetes</taxon>
        <taxon>Micrococcales</taxon>
        <taxon>Dermacoccaceae</taxon>
        <taxon>Flexivirga</taxon>
    </lineage>
</organism>
<keyword evidence="1" id="KW-1133">Transmembrane helix</keyword>
<feature type="transmembrane region" description="Helical" evidence="1">
    <location>
        <begin position="297"/>
        <end position="319"/>
    </location>
</feature>
<comment type="caution">
    <text evidence="2">The sequence shown here is derived from an EMBL/GenBank/DDBJ whole genome shotgun (WGS) entry which is preliminary data.</text>
</comment>
<protein>
    <submittedName>
        <fullName evidence="2">Uncharacterized protein</fullName>
    </submittedName>
</protein>
<evidence type="ECO:0000313" key="2">
    <source>
        <dbReference type="EMBL" id="NNG40763.1"/>
    </source>
</evidence>
<proteinExistence type="predicted"/>
<name>A0A849AL30_9MICO</name>
<dbReference type="AlphaFoldDB" id="A0A849AL30"/>
<keyword evidence="3" id="KW-1185">Reference proteome</keyword>
<feature type="transmembrane region" description="Helical" evidence="1">
    <location>
        <begin position="236"/>
        <end position="255"/>
    </location>
</feature>
<evidence type="ECO:0000256" key="1">
    <source>
        <dbReference type="SAM" id="Phobius"/>
    </source>
</evidence>
<sequence>MSHFKHIADRHGWLLASDARSDHHIVDIELVSVAKNVARSTAVQMVESALAGAVSASAVEAARVDTPYHRGAQYFIDWNKPQWFHPAWLWRSMTSIGLFSTGHSVAVPARTIRVEELEGPAARDAEVFEQRARDVLAGSVVAGQVNWDHHAQHLRRALGPAPTPHVARAPLPTARDVAIAVSLIVGLSIAFGSGVFIAGDFLSWRLSLLIASLPTSVLFLSPLTDSVRRDRWRKGIVGRLAISLGAMAFGFEWMSNPPPNGGSQLRYIVVMAATLGICWGAVHLQAIPWLWGGLGRILTIAAPSVFIVSWMPYLLWSAYADGFGLPDGALATTGLMKMFIIAKPLGILLLILAIATGVTGWTYYFRLGSGGVALSASMMLLVVVVYGITVLQTSLTEVDSARKDAQRAAIHNTKPEWYLGLELNRVCVTPITEAPAVQNGPLPTSHPVLILPSSDDNLWIWDPANADRRHTVRVQSADVTTTTARDGQRTCAGA</sequence>
<feature type="transmembrane region" description="Helical" evidence="1">
    <location>
        <begin position="177"/>
        <end position="198"/>
    </location>
</feature>
<dbReference type="Proteomes" id="UP000557772">
    <property type="component" value="Unassembled WGS sequence"/>
</dbReference>
<feature type="transmembrane region" description="Helical" evidence="1">
    <location>
        <begin position="204"/>
        <end position="224"/>
    </location>
</feature>
<reference evidence="2 3" key="1">
    <citation type="submission" date="2020-05" db="EMBL/GenBank/DDBJ databases">
        <title>Flexivirga sp. ID2601S isolated from air conditioner.</title>
        <authorList>
            <person name="Kim D.H."/>
        </authorList>
    </citation>
    <scope>NUCLEOTIDE SEQUENCE [LARGE SCALE GENOMIC DNA]</scope>
    <source>
        <strain evidence="2 3">ID2601S</strain>
    </source>
</reference>
<keyword evidence="1" id="KW-0472">Membrane</keyword>
<feature type="transmembrane region" description="Helical" evidence="1">
    <location>
        <begin position="371"/>
        <end position="391"/>
    </location>
</feature>
<dbReference type="EMBL" id="JABENB010000003">
    <property type="protein sequence ID" value="NNG40763.1"/>
    <property type="molecule type" value="Genomic_DNA"/>
</dbReference>
<keyword evidence="1" id="KW-0812">Transmembrane</keyword>
<dbReference type="RefSeq" id="WP_171157501.1">
    <property type="nucleotide sequence ID" value="NZ_JABENB010000003.1"/>
</dbReference>
<gene>
    <name evidence="2" type="ORF">HJ588_15980</name>
</gene>
<accession>A0A849AL30</accession>
<feature type="transmembrane region" description="Helical" evidence="1">
    <location>
        <begin position="339"/>
        <end position="364"/>
    </location>
</feature>
<evidence type="ECO:0000313" key="3">
    <source>
        <dbReference type="Proteomes" id="UP000557772"/>
    </source>
</evidence>